<protein>
    <recommendedName>
        <fullName evidence="1">Dynein heavy chain tail domain-containing protein</fullName>
    </recommendedName>
</protein>
<dbReference type="InterPro" id="IPR026983">
    <property type="entry name" value="DHC"/>
</dbReference>
<proteinExistence type="predicted"/>
<name>A0A0Q9W9C1_DROVI</name>
<accession>A0A0Q9W9C1</accession>
<gene>
    <name evidence="2" type="primary">Dvir\GJ26001</name>
    <name evidence="2" type="ORF">Dvir_GJ26001</name>
</gene>
<dbReference type="GO" id="GO:0005858">
    <property type="term" value="C:axonemal dynein complex"/>
    <property type="evidence" value="ECO:0007669"/>
    <property type="project" value="TreeGrafter"/>
</dbReference>
<dbReference type="PANTHER" id="PTHR46532">
    <property type="entry name" value="MALE FERTILITY FACTOR KL5"/>
    <property type="match status" value="1"/>
</dbReference>
<dbReference type="InParanoid" id="A0A0Q9W9C1"/>
<evidence type="ECO:0000313" key="2">
    <source>
        <dbReference type="EMBL" id="KRF77551.1"/>
    </source>
</evidence>
<reference evidence="2 3" key="1">
    <citation type="journal article" date="2007" name="Nature">
        <title>Evolution of genes and genomes on the Drosophila phylogeny.</title>
        <authorList>
            <consortium name="Drosophila 12 Genomes Consortium"/>
            <person name="Clark A.G."/>
            <person name="Eisen M.B."/>
            <person name="Smith D.R."/>
            <person name="Bergman C.M."/>
            <person name="Oliver B."/>
            <person name="Markow T.A."/>
            <person name="Kaufman T.C."/>
            <person name="Kellis M."/>
            <person name="Gelbart W."/>
            <person name="Iyer V.N."/>
            <person name="Pollard D.A."/>
            <person name="Sackton T.B."/>
            <person name="Larracuente A.M."/>
            <person name="Singh N.D."/>
            <person name="Abad J.P."/>
            <person name="Abt D.N."/>
            <person name="Adryan B."/>
            <person name="Aguade M."/>
            <person name="Akashi H."/>
            <person name="Anderson W.W."/>
            <person name="Aquadro C.F."/>
            <person name="Ardell D.H."/>
            <person name="Arguello R."/>
            <person name="Artieri C.G."/>
            <person name="Barbash D.A."/>
            <person name="Barker D."/>
            <person name="Barsanti P."/>
            <person name="Batterham P."/>
            <person name="Batzoglou S."/>
            <person name="Begun D."/>
            <person name="Bhutkar A."/>
            <person name="Blanco E."/>
            <person name="Bosak S.A."/>
            <person name="Bradley R.K."/>
            <person name="Brand A.D."/>
            <person name="Brent M.R."/>
            <person name="Brooks A.N."/>
            <person name="Brown R.H."/>
            <person name="Butlin R.K."/>
            <person name="Caggese C."/>
            <person name="Calvi B.R."/>
            <person name="Bernardo de Carvalho A."/>
            <person name="Caspi A."/>
            <person name="Castrezana S."/>
            <person name="Celniker S.E."/>
            <person name="Chang J.L."/>
            <person name="Chapple C."/>
            <person name="Chatterji S."/>
            <person name="Chinwalla A."/>
            <person name="Civetta A."/>
            <person name="Clifton S.W."/>
            <person name="Comeron J.M."/>
            <person name="Costello J.C."/>
            <person name="Coyne J.A."/>
            <person name="Daub J."/>
            <person name="David R.G."/>
            <person name="Delcher A.L."/>
            <person name="Delehaunty K."/>
            <person name="Do C.B."/>
            <person name="Ebling H."/>
            <person name="Edwards K."/>
            <person name="Eickbush T."/>
            <person name="Evans J.D."/>
            <person name="Filipski A."/>
            <person name="Findeiss S."/>
            <person name="Freyhult E."/>
            <person name="Fulton L."/>
            <person name="Fulton R."/>
            <person name="Garcia A.C."/>
            <person name="Gardiner A."/>
            <person name="Garfield D.A."/>
            <person name="Garvin B.E."/>
            <person name="Gibson G."/>
            <person name="Gilbert D."/>
            <person name="Gnerre S."/>
            <person name="Godfrey J."/>
            <person name="Good R."/>
            <person name="Gotea V."/>
            <person name="Gravely B."/>
            <person name="Greenberg A.J."/>
            <person name="Griffiths-Jones S."/>
            <person name="Gross S."/>
            <person name="Guigo R."/>
            <person name="Gustafson E.A."/>
            <person name="Haerty W."/>
            <person name="Hahn M.W."/>
            <person name="Halligan D.L."/>
            <person name="Halpern A.L."/>
            <person name="Halter G.M."/>
            <person name="Han M.V."/>
            <person name="Heger A."/>
            <person name="Hillier L."/>
            <person name="Hinrichs A.S."/>
            <person name="Holmes I."/>
            <person name="Hoskins R.A."/>
            <person name="Hubisz M.J."/>
            <person name="Hultmark D."/>
            <person name="Huntley M.A."/>
            <person name="Jaffe D.B."/>
            <person name="Jagadeeshan S."/>
            <person name="Jeck W.R."/>
            <person name="Johnson J."/>
            <person name="Jones C.D."/>
            <person name="Jordan W.C."/>
            <person name="Karpen G.H."/>
            <person name="Kataoka E."/>
            <person name="Keightley P.D."/>
            <person name="Kheradpour P."/>
            <person name="Kirkness E.F."/>
            <person name="Koerich L.B."/>
            <person name="Kristiansen K."/>
            <person name="Kudrna D."/>
            <person name="Kulathinal R.J."/>
            <person name="Kumar S."/>
            <person name="Kwok R."/>
            <person name="Lander E."/>
            <person name="Langley C.H."/>
            <person name="Lapoint R."/>
            <person name="Lazzaro B.P."/>
            <person name="Lee S.J."/>
            <person name="Levesque L."/>
            <person name="Li R."/>
            <person name="Lin C.F."/>
            <person name="Lin M.F."/>
            <person name="Lindblad-Toh K."/>
            <person name="Llopart A."/>
            <person name="Long M."/>
            <person name="Low L."/>
            <person name="Lozovsky E."/>
            <person name="Lu J."/>
            <person name="Luo M."/>
            <person name="Machado C.A."/>
            <person name="Makalowski W."/>
            <person name="Marzo M."/>
            <person name="Matsuda M."/>
            <person name="Matzkin L."/>
            <person name="McAllister B."/>
            <person name="McBride C.S."/>
            <person name="McKernan B."/>
            <person name="McKernan K."/>
            <person name="Mendez-Lago M."/>
            <person name="Minx P."/>
            <person name="Mollenhauer M.U."/>
            <person name="Montooth K."/>
            <person name="Mount S.M."/>
            <person name="Mu X."/>
            <person name="Myers E."/>
            <person name="Negre B."/>
            <person name="Newfeld S."/>
            <person name="Nielsen R."/>
            <person name="Noor M.A."/>
            <person name="O'Grady P."/>
            <person name="Pachter L."/>
            <person name="Papaceit M."/>
            <person name="Parisi M.J."/>
            <person name="Parisi M."/>
            <person name="Parts L."/>
            <person name="Pedersen J.S."/>
            <person name="Pesole G."/>
            <person name="Phillippy A.M."/>
            <person name="Ponting C.P."/>
            <person name="Pop M."/>
            <person name="Porcelli D."/>
            <person name="Powell J.R."/>
            <person name="Prohaska S."/>
            <person name="Pruitt K."/>
            <person name="Puig M."/>
            <person name="Quesneville H."/>
            <person name="Ram K.R."/>
            <person name="Rand D."/>
            <person name="Rasmussen M.D."/>
            <person name="Reed L.K."/>
            <person name="Reenan R."/>
            <person name="Reily A."/>
            <person name="Remington K.A."/>
            <person name="Rieger T.T."/>
            <person name="Ritchie M.G."/>
            <person name="Robin C."/>
            <person name="Rogers Y.H."/>
            <person name="Rohde C."/>
            <person name="Rozas J."/>
            <person name="Rubenfield M.J."/>
            <person name="Ruiz A."/>
            <person name="Russo S."/>
            <person name="Salzberg S.L."/>
            <person name="Sanchez-Gracia A."/>
            <person name="Saranga D.J."/>
            <person name="Sato H."/>
            <person name="Schaeffer S.W."/>
            <person name="Schatz M.C."/>
            <person name="Schlenke T."/>
            <person name="Schwartz R."/>
            <person name="Segarra C."/>
            <person name="Singh R.S."/>
            <person name="Sirot L."/>
            <person name="Sirota M."/>
            <person name="Sisneros N.B."/>
            <person name="Smith C.D."/>
            <person name="Smith T.F."/>
            <person name="Spieth J."/>
            <person name="Stage D.E."/>
            <person name="Stark A."/>
            <person name="Stephan W."/>
            <person name="Strausberg R.L."/>
            <person name="Strempel S."/>
            <person name="Sturgill D."/>
            <person name="Sutton G."/>
            <person name="Sutton G.G."/>
            <person name="Tao W."/>
            <person name="Teichmann S."/>
            <person name="Tobari Y.N."/>
            <person name="Tomimura Y."/>
            <person name="Tsolas J.M."/>
            <person name="Valente V.L."/>
            <person name="Venter E."/>
            <person name="Venter J.C."/>
            <person name="Vicario S."/>
            <person name="Vieira F.G."/>
            <person name="Vilella A.J."/>
            <person name="Villasante A."/>
            <person name="Walenz B."/>
            <person name="Wang J."/>
            <person name="Wasserman M."/>
            <person name="Watts T."/>
            <person name="Wilson D."/>
            <person name="Wilson R.K."/>
            <person name="Wing R.A."/>
            <person name="Wolfner M.F."/>
            <person name="Wong A."/>
            <person name="Wong G.K."/>
            <person name="Wu C.I."/>
            <person name="Wu G."/>
            <person name="Yamamoto D."/>
            <person name="Yang H.P."/>
            <person name="Yang S.P."/>
            <person name="Yorke J.A."/>
            <person name="Yoshida K."/>
            <person name="Zdobnov E."/>
            <person name="Zhang P."/>
            <person name="Zhang Y."/>
            <person name="Zimin A.V."/>
            <person name="Baldwin J."/>
            <person name="Abdouelleil A."/>
            <person name="Abdulkadir J."/>
            <person name="Abebe A."/>
            <person name="Abera B."/>
            <person name="Abreu J."/>
            <person name="Acer S.C."/>
            <person name="Aftuck L."/>
            <person name="Alexander A."/>
            <person name="An P."/>
            <person name="Anderson E."/>
            <person name="Anderson S."/>
            <person name="Arachi H."/>
            <person name="Azer M."/>
            <person name="Bachantsang P."/>
            <person name="Barry A."/>
            <person name="Bayul T."/>
            <person name="Berlin A."/>
            <person name="Bessette D."/>
            <person name="Bloom T."/>
            <person name="Blye J."/>
            <person name="Boguslavskiy L."/>
            <person name="Bonnet C."/>
            <person name="Boukhgalter B."/>
            <person name="Bourzgui I."/>
            <person name="Brown A."/>
            <person name="Cahill P."/>
            <person name="Channer S."/>
            <person name="Cheshatsang Y."/>
            <person name="Chuda L."/>
            <person name="Citroen M."/>
            <person name="Collymore A."/>
            <person name="Cooke P."/>
            <person name="Costello M."/>
            <person name="D'Aco K."/>
            <person name="Daza R."/>
            <person name="De Haan G."/>
            <person name="DeGray S."/>
            <person name="DeMaso C."/>
            <person name="Dhargay N."/>
            <person name="Dooley K."/>
            <person name="Dooley E."/>
            <person name="Doricent M."/>
            <person name="Dorje P."/>
            <person name="Dorjee K."/>
            <person name="Dupes A."/>
            <person name="Elong R."/>
            <person name="Falk J."/>
            <person name="Farina A."/>
            <person name="Faro S."/>
            <person name="Ferguson D."/>
            <person name="Fisher S."/>
            <person name="Foley C.D."/>
            <person name="Franke A."/>
            <person name="Friedrich D."/>
            <person name="Gadbois L."/>
            <person name="Gearin G."/>
            <person name="Gearin C.R."/>
            <person name="Giannoukos G."/>
            <person name="Goode T."/>
            <person name="Graham J."/>
            <person name="Grandbois E."/>
            <person name="Grewal S."/>
            <person name="Gyaltsen K."/>
            <person name="Hafez N."/>
            <person name="Hagos B."/>
            <person name="Hall J."/>
            <person name="Henson C."/>
            <person name="Hollinger A."/>
            <person name="Honan T."/>
            <person name="Huard M.D."/>
            <person name="Hughes L."/>
            <person name="Hurhula B."/>
            <person name="Husby M.E."/>
            <person name="Kamat A."/>
            <person name="Kanga B."/>
            <person name="Kashin S."/>
            <person name="Khazanovich D."/>
            <person name="Kisner P."/>
            <person name="Lance K."/>
            <person name="Lara M."/>
            <person name="Lee W."/>
            <person name="Lennon N."/>
            <person name="Letendre F."/>
            <person name="LeVine R."/>
            <person name="Lipovsky A."/>
            <person name="Liu X."/>
            <person name="Liu J."/>
            <person name="Liu S."/>
            <person name="Lokyitsang T."/>
            <person name="Lokyitsang Y."/>
            <person name="Lubonja R."/>
            <person name="Lui A."/>
            <person name="MacDonald P."/>
            <person name="Magnisalis V."/>
            <person name="Maru K."/>
            <person name="Matthews C."/>
            <person name="McCusker W."/>
            <person name="McDonough S."/>
            <person name="Mehta T."/>
            <person name="Meldrim J."/>
            <person name="Meneus L."/>
            <person name="Mihai O."/>
            <person name="Mihalev A."/>
            <person name="Mihova T."/>
            <person name="Mittelman R."/>
            <person name="Mlenga V."/>
            <person name="Montmayeur A."/>
            <person name="Mulrain L."/>
            <person name="Navidi A."/>
            <person name="Naylor J."/>
            <person name="Negash T."/>
            <person name="Nguyen T."/>
            <person name="Nguyen N."/>
            <person name="Nicol R."/>
            <person name="Norbu C."/>
            <person name="Norbu N."/>
            <person name="Novod N."/>
            <person name="O'Neill B."/>
            <person name="Osman S."/>
            <person name="Markiewicz E."/>
            <person name="Oyono O.L."/>
            <person name="Patti C."/>
            <person name="Phunkhang P."/>
            <person name="Pierre F."/>
            <person name="Priest M."/>
            <person name="Raghuraman S."/>
            <person name="Rege F."/>
            <person name="Reyes R."/>
            <person name="Rise C."/>
            <person name="Rogov P."/>
            <person name="Ross K."/>
            <person name="Ryan E."/>
            <person name="Settipalli S."/>
            <person name="Shea T."/>
            <person name="Sherpa N."/>
            <person name="Shi L."/>
            <person name="Shih D."/>
            <person name="Sparrow T."/>
            <person name="Spaulding J."/>
            <person name="Stalker J."/>
            <person name="Stange-Thomann N."/>
            <person name="Stavropoulos S."/>
            <person name="Stone C."/>
            <person name="Strader C."/>
            <person name="Tesfaye S."/>
            <person name="Thomson T."/>
            <person name="Thoulutsang Y."/>
            <person name="Thoulutsang D."/>
            <person name="Topham K."/>
            <person name="Topping I."/>
            <person name="Tsamla T."/>
            <person name="Vassiliev H."/>
            <person name="Vo A."/>
            <person name="Wangchuk T."/>
            <person name="Wangdi T."/>
            <person name="Weiand M."/>
            <person name="Wilkinson J."/>
            <person name="Wilson A."/>
            <person name="Yadav S."/>
            <person name="Young G."/>
            <person name="Yu Q."/>
            <person name="Zembek L."/>
            <person name="Zhong D."/>
            <person name="Zimmer A."/>
            <person name="Zwirko Z."/>
            <person name="Jaffe D.B."/>
            <person name="Alvarez P."/>
            <person name="Brockman W."/>
            <person name="Butler J."/>
            <person name="Chin C."/>
            <person name="Gnerre S."/>
            <person name="Grabherr M."/>
            <person name="Kleber M."/>
            <person name="Mauceli E."/>
            <person name="MacCallum I."/>
        </authorList>
    </citation>
    <scope>NUCLEOTIDE SEQUENCE [LARGE SCALE GENOMIC DNA]</scope>
    <source>
        <strain evidence="3">Tucson 15010-1051.87</strain>
    </source>
</reference>
<dbReference type="EMBL" id="CH941810">
    <property type="protein sequence ID" value="KRF77551.1"/>
    <property type="molecule type" value="Genomic_DNA"/>
</dbReference>
<dbReference type="GO" id="GO:0007018">
    <property type="term" value="P:microtubule-based movement"/>
    <property type="evidence" value="ECO:0007669"/>
    <property type="project" value="InterPro"/>
</dbReference>
<feature type="domain" description="Dynein heavy chain tail" evidence="1">
    <location>
        <begin position="10"/>
        <end position="192"/>
    </location>
</feature>
<dbReference type="Proteomes" id="UP000008792">
    <property type="component" value="Unassembled WGS sequence"/>
</dbReference>
<dbReference type="InterPro" id="IPR013594">
    <property type="entry name" value="Dynein_heavy_tail"/>
</dbReference>
<evidence type="ECO:0000259" key="1">
    <source>
        <dbReference type="Pfam" id="PF08385"/>
    </source>
</evidence>
<evidence type="ECO:0000313" key="3">
    <source>
        <dbReference type="Proteomes" id="UP000008792"/>
    </source>
</evidence>
<sequence length="194" mass="22665">MYTEKGVLDIPTDDCFPKTSGTIALLNKLRHRITAIYRDADMYDYPLFENERGKNILDLYNLMLQEVNSFIKNILAKWVVECWASIQESMAISLLKSDENDNISVNFSENLKTALKDIKVLRLLECELTPNLIKFFSLEEDLWQARIKLERIAEWCNDINERAHETERALIAVEMAMINEQIKPLIETITWDAY</sequence>
<dbReference type="Pfam" id="PF08385">
    <property type="entry name" value="DHC_N1"/>
    <property type="match status" value="1"/>
</dbReference>
<dbReference type="GO" id="GO:0045505">
    <property type="term" value="F:dynein intermediate chain binding"/>
    <property type="evidence" value="ECO:0007669"/>
    <property type="project" value="InterPro"/>
</dbReference>
<dbReference type="STRING" id="7244.A0A0Q9W9C1"/>
<dbReference type="PANTHER" id="PTHR46532:SF11">
    <property type="entry name" value="DYNEIN AXONEMAL HEAVY CHAIN 12"/>
    <property type="match status" value="1"/>
</dbReference>
<dbReference type="GO" id="GO:0051959">
    <property type="term" value="F:dynein light intermediate chain binding"/>
    <property type="evidence" value="ECO:0007669"/>
    <property type="project" value="InterPro"/>
</dbReference>
<keyword evidence="3" id="KW-1185">Reference proteome</keyword>
<dbReference type="AlphaFoldDB" id="A0A0Q9W9C1"/>
<feature type="non-terminal residue" evidence="2">
    <location>
        <position position="194"/>
    </location>
</feature>
<organism evidence="2 3">
    <name type="scientific">Drosophila virilis</name>
    <name type="common">Fruit fly</name>
    <dbReference type="NCBI Taxonomy" id="7244"/>
    <lineage>
        <taxon>Eukaryota</taxon>
        <taxon>Metazoa</taxon>
        <taxon>Ecdysozoa</taxon>
        <taxon>Arthropoda</taxon>
        <taxon>Hexapoda</taxon>
        <taxon>Insecta</taxon>
        <taxon>Pterygota</taxon>
        <taxon>Neoptera</taxon>
        <taxon>Endopterygota</taxon>
        <taxon>Diptera</taxon>
        <taxon>Brachycera</taxon>
        <taxon>Muscomorpha</taxon>
        <taxon>Ephydroidea</taxon>
        <taxon>Drosophilidae</taxon>
        <taxon>Drosophila</taxon>
    </lineage>
</organism>
<dbReference type="OrthoDB" id="447173at2759"/>